<sequence>MTTEPPIPDPALVVLVGASGSGKSTWAQARYRAQEIVSSDDLRGVVGSGRHDLDATDDAFDLLDRIVAARAGRGLTVVVDTLGLDGARRRSYLAQARAAGLPAVAVLVDTSADVCRARNTARDRPVPAPALAGQLRKAGQVGAELDGEGWDLVVTVRSDDGVRSAAAPVVSPATAAEPARDPDRQVILQVSRFPWGDDPATWLREVALAADAAGFAGLALMDHLIQIPQVGRAWDPVPEPFTTLGMIAGLGTGLRLGPLCTPVTFRRGGVIAKSIATLDVLSGGRAFVGIGAGWFGREHEVHDLPFPSPKERLDELERAVETMRALWASGTKAYAGAHVSLPETTSYPRPTGSPQIIVGGGGDRSLRIAAELGDACNVRTDDGFEEKLAVFEKHRDRTGRDVAVTVLDLPIVGRDRDDVWRRVERARGNAPAAAYAAKHHAATVQATAERYQELFARGVRTIFVAVQDLASPDDVLALAPITAR</sequence>
<dbReference type="GO" id="GO:0008726">
    <property type="term" value="F:alkanesulfonate monooxygenase activity"/>
    <property type="evidence" value="ECO:0007669"/>
    <property type="project" value="TreeGrafter"/>
</dbReference>
<dbReference type="Pfam" id="PF13671">
    <property type="entry name" value="AAA_33"/>
    <property type="match status" value="1"/>
</dbReference>
<evidence type="ECO:0000256" key="4">
    <source>
        <dbReference type="ARBA" id="ARBA00023033"/>
    </source>
</evidence>
<dbReference type="SUPFAM" id="SSF51679">
    <property type="entry name" value="Bacterial luciferase-like"/>
    <property type="match status" value="1"/>
</dbReference>
<dbReference type="RefSeq" id="WP_184828070.1">
    <property type="nucleotide sequence ID" value="NZ_JACHMM010000001.1"/>
</dbReference>
<dbReference type="InterPro" id="IPR050172">
    <property type="entry name" value="SsuD_RutA_monooxygenase"/>
</dbReference>
<keyword evidence="4 6" id="KW-0503">Monooxygenase</keyword>
<evidence type="ECO:0000313" key="6">
    <source>
        <dbReference type="EMBL" id="MBB5791360.1"/>
    </source>
</evidence>
<dbReference type="InterPro" id="IPR036661">
    <property type="entry name" value="Luciferase-like_sf"/>
</dbReference>
<dbReference type="SUPFAM" id="SSF52540">
    <property type="entry name" value="P-loop containing nucleoside triphosphate hydrolases"/>
    <property type="match status" value="1"/>
</dbReference>
<reference evidence="6 7" key="1">
    <citation type="submission" date="2020-08" db="EMBL/GenBank/DDBJ databases">
        <title>Sequencing the genomes of 1000 actinobacteria strains.</title>
        <authorList>
            <person name="Klenk H.-P."/>
        </authorList>
    </citation>
    <scope>NUCLEOTIDE SEQUENCE [LARGE SCALE GENOMIC DNA]</scope>
    <source>
        <strain evidence="6 7">DSM 102122</strain>
    </source>
</reference>
<gene>
    <name evidence="6" type="ORF">HD601_005935</name>
</gene>
<dbReference type="GO" id="GO:0016301">
    <property type="term" value="F:kinase activity"/>
    <property type="evidence" value="ECO:0007669"/>
    <property type="project" value="UniProtKB-KW"/>
</dbReference>
<dbReference type="PANTHER" id="PTHR42847">
    <property type="entry name" value="ALKANESULFONATE MONOOXYGENASE"/>
    <property type="match status" value="1"/>
</dbReference>
<dbReference type="Pfam" id="PF00296">
    <property type="entry name" value="Bac_luciferase"/>
    <property type="match status" value="1"/>
</dbReference>
<dbReference type="Proteomes" id="UP000542813">
    <property type="component" value="Unassembled WGS sequence"/>
</dbReference>
<feature type="domain" description="Luciferase-like" evidence="5">
    <location>
        <begin position="202"/>
        <end position="458"/>
    </location>
</feature>
<dbReference type="Gene3D" id="3.40.50.300">
    <property type="entry name" value="P-loop containing nucleotide triphosphate hydrolases"/>
    <property type="match status" value="1"/>
</dbReference>
<keyword evidence="1" id="KW-0285">Flavoprotein</keyword>
<keyword evidence="6" id="KW-0808">Transferase</keyword>
<dbReference type="AlphaFoldDB" id="A0A7W9GWJ4"/>
<dbReference type="PANTHER" id="PTHR42847:SF4">
    <property type="entry name" value="ALKANESULFONATE MONOOXYGENASE-RELATED"/>
    <property type="match status" value="1"/>
</dbReference>
<name>A0A7W9GWJ4_9ACTN</name>
<dbReference type="InterPro" id="IPR027417">
    <property type="entry name" value="P-loop_NTPase"/>
</dbReference>
<protein>
    <submittedName>
        <fullName evidence="6">Alkanesulfonate monooxygenase SsuD/methylene tetrahydromethanopterin reductase-like flavin-dependent oxidoreductase (Luciferase family)/predicted kinase</fullName>
    </submittedName>
</protein>
<evidence type="ECO:0000259" key="5">
    <source>
        <dbReference type="Pfam" id="PF00296"/>
    </source>
</evidence>
<keyword evidence="7" id="KW-1185">Reference proteome</keyword>
<evidence type="ECO:0000256" key="2">
    <source>
        <dbReference type="ARBA" id="ARBA00022643"/>
    </source>
</evidence>
<organism evidence="6 7">
    <name type="scientific">Jiangella mangrovi</name>
    <dbReference type="NCBI Taxonomy" id="1524084"/>
    <lineage>
        <taxon>Bacteria</taxon>
        <taxon>Bacillati</taxon>
        <taxon>Actinomycetota</taxon>
        <taxon>Actinomycetes</taxon>
        <taxon>Jiangellales</taxon>
        <taxon>Jiangellaceae</taxon>
        <taxon>Jiangella</taxon>
    </lineage>
</organism>
<dbReference type="GO" id="GO:0046306">
    <property type="term" value="P:alkanesulfonate catabolic process"/>
    <property type="evidence" value="ECO:0007669"/>
    <property type="project" value="TreeGrafter"/>
</dbReference>
<keyword evidence="6" id="KW-0418">Kinase</keyword>
<keyword evidence="3" id="KW-0560">Oxidoreductase</keyword>
<dbReference type="Gene3D" id="3.20.20.30">
    <property type="entry name" value="Luciferase-like domain"/>
    <property type="match status" value="1"/>
</dbReference>
<evidence type="ECO:0000256" key="3">
    <source>
        <dbReference type="ARBA" id="ARBA00023002"/>
    </source>
</evidence>
<dbReference type="EMBL" id="JACHMM010000001">
    <property type="protein sequence ID" value="MBB5791360.1"/>
    <property type="molecule type" value="Genomic_DNA"/>
</dbReference>
<dbReference type="CDD" id="cd01097">
    <property type="entry name" value="Tetrahydromethanopterin_reductase"/>
    <property type="match status" value="1"/>
</dbReference>
<proteinExistence type="predicted"/>
<keyword evidence="2" id="KW-0288">FMN</keyword>
<evidence type="ECO:0000313" key="7">
    <source>
        <dbReference type="Proteomes" id="UP000542813"/>
    </source>
</evidence>
<comment type="caution">
    <text evidence="6">The sequence shown here is derived from an EMBL/GenBank/DDBJ whole genome shotgun (WGS) entry which is preliminary data.</text>
</comment>
<accession>A0A7W9GWJ4</accession>
<dbReference type="InterPro" id="IPR011251">
    <property type="entry name" value="Luciferase-like_dom"/>
</dbReference>
<evidence type="ECO:0000256" key="1">
    <source>
        <dbReference type="ARBA" id="ARBA00022630"/>
    </source>
</evidence>